<feature type="transmembrane region" description="Helical" evidence="7">
    <location>
        <begin position="225"/>
        <end position="248"/>
    </location>
</feature>
<evidence type="ECO:0000256" key="2">
    <source>
        <dbReference type="ARBA" id="ARBA00022741"/>
    </source>
</evidence>
<evidence type="ECO:0000313" key="9">
    <source>
        <dbReference type="EMBL" id="TWT76328.1"/>
    </source>
</evidence>
<dbReference type="InterPro" id="IPR017441">
    <property type="entry name" value="Protein_kinase_ATP_BS"/>
</dbReference>
<dbReference type="GO" id="GO:0005524">
    <property type="term" value="F:ATP binding"/>
    <property type="evidence" value="ECO:0007669"/>
    <property type="project" value="UniProtKB-UniRule"/>
</dbReference>
<keyword evidence="2 5" id="KW-0547">Nucleotide-binding</keyword>
<dbReference type="OrthoDB" id="6111975at2"/>
<keyword evidence="7" id="KW-1133">Transmembrane helix</keyword>
<feature type="transmembrane region" description="Helical" evidence="7">
    <location>
        <begin position="300"/>
        <end position="321"/>
    </location>
</feature>
<name>A0A5C5YNJ6_9BACT</name>
<dbReference type="Gene3D" id="3.30.200.20">
    <property type="entry name" value="Phosphorylase Kinase, domain 1"/>
    <property type="match status" value="1"/>
</dbReference>
<evidence type="ECO:0000256" key="1">
    <source>
        <dbReference type="ARBA" id="ARBA00022679"/>
    </source>
</evidence>
<evidence type="ECO:0000256" key="3">
    <source>
        <dbReference type="ARBA" id="ARBA00022777"/>
    </source>
</evidence>
<feature type="binding site" evidence="5">
    <location>
        <position position="359"/>
    </location>
    <ligand>
        <name>ATP</name>
        <dbReference type="ChEBI" id="CHEBI:30616"/>
    </ligand>
</feature>
<evidence type="ECO:0000256" key="5">
    <source>
        <dbReference type="PROSITE-ProRule" id="PRU10141"/>
    </source>
</evidence>
<organism evidence="9 10">
    <name type="scientific">Novipirellula herctigrandis</name>
    <dbReference type="NCBI Taxonomy" id="2527986"/>
    <lineage>
        <taxon>Bacteria</taxon>
        <taxon>Pseudomonadati</taxon>
        <taxon>Planctomycetota</taxon>
        <taxon>Planctomycetia</taxon>
        <taxon>Pirellulales</taxon>
        <taxon>Pirellulaceae</taxon>
        <taxon>Novipirellula</taxon>
    </lineage>
</organism>
<dbReference type="InterPro" id="IPR000719">
    <property type="entry name" value="Prot_kinase_dom"/>
</dbReference>
<keyword evidence="7" id="KW-0472">Membrane</keyword>
<dbReference type="Gene3D" id="1.10.510.10">
    <property type="entry name" value="Transferase(Phosphotransferase) domain 1"/>
    <property type="match status" value="1"/>
</dbReference>
<proteinExistence type="predicted"/>
<dbReference type="CDD" id="cd14014">
    <property type="entry name" value="STKc_PknB_like"/>
    <property type="match status" value="1"/>
</dbReference>
<keyword evidence="1 9" id="KW-0808">Transferase</keyword>
<feature type="transmembrane region" description="Helical" evidence="7">
    <location>
        <begin position="164"/>
        <end position="185"/>
    </location>
</feature>
<evidence type="ECO:0000256" key="6">
    <source>
        <dbReference type="SAM" id="MobiDB-lite"/>
    </source>
</evidence>
<gene>
    <name evidence="9" type="primary">pknB_24</name>
    <name evidence="9" type="ORF">CA13_68220</name>
</gene>
<dbReference type="GO" id="GO:0004674">
    <property type="term" value="F:protein serine/threonine kinase activity"/>
    <property type="evidence" value="ECO:0007669"/>
    <property type="project" value="UniProtKB-EC"/>
</dbReference>
<comment type="caution">
    <text evidence="9">The sequence shown here is derived from an EMBL/GenBank/DDBJ whole genome shotgun (WGS) entry which is preliminary data.</text>
</comment>
<dbReference type="InterPro" id="IPR011009">
    <property type="entry name" value="Kinase-like_dom_sf"/>
</dbReference>
<feature type="domain" description="Protein kinase" evidence="8">
    <location>
        <begin position="330"/>
        <end position="608"/>
    </location>
</feature>
<feature type="transmembrane region" description="Helical" evidence="7">
    <location>
        <begin position="139"/>
        <end position="158"/>
    </location>
</feature>
<dbReference type="PANTHER" id="PTHR43289">
    <property type="entry name" value="MITOGEN-ACTIVATED PROTEIN KINASE KINASE KINASE 20-RELATED"/>
    <property type="match status" value="1"/>
</dbReference>
<evidence type="ECO:0000256" key="4">
    <source>
        <dbReference type="ARBA" id="ARBA00022840"/>
    </source>
</evidence>
<dbReference type="AlphaFoldDB" id="A0A5C5YNJ6"/>
<sequence>MNTKQHQLVKELFIQAVELEASDRDKFVQERCADAPEIRREVMSLLGHHFQETLLADPPPSETATQRESAARSGPVHQPGTVHQPEADYPAGTVHQPDRGRVSKPVRRAVSHALPSDADPYLVLSDIWEDNRNILRRRLIVIAYVMSGLIILSMFRLLTYRYAAYGYGVRIAGLVVTLGCGLVLQRKRDLSLAQIRFAEWAVLTVVSMLLVVVSTRLLLDASALADAIMIISINNWNCFSWSLVILIYGIFMPNTWPRAAAILLPAVLIPSLVTKFSGWIDPNVSVLLALDDYGQPIPGALLAACIAIYAAHLIHGARLTAFQARQLAQYRITRLIGQGGMGQVFEAEHLLLKRNCAVKLIQPERSDDDRALVRFEREVRSTAKLTHPHTIQVYDFGQTKDGVFFFAMELLPGMNLRQIVELSGPLPPARVVHFLMQVCAALQEAHQAGLIHRDVKPANIFASERGGILDFGKLLDFGVVRQIDLDAAAEAAKLPQTVESALRRPARGIAGTPEYMAPEQIATPDSIDARTDLYSVGTVAYYLLTGQTPLSRETAFETMMAQLNQMPKRPSELRPNIPDDLGRVVMRCLAKNPANRYGSASELQLALRQCECAGKWTQQLASAWWGEYAAPKMPTPQDLENPLIQAVDQQEG</sequence>
<dbReference type="Proteomes" id="UP000315010">
    <property type="component" value="Unassembled WGS sequence"/>
</dbReference>
<dbReference type="PROSITE" id="PS00107">
    <property type="entry name" value="PROTEIN_KINASE_ATP"/>
    <property type="match status" value="1"/>
</dbReference>
<evidence type="ECO:0000256" key="7">
    <source>
        <dbReference type="SAM" id="Phobius"/>
    </source>
</evidence>
<dbReference type="RefSeq" id="WP_146404117.1">
    <property type="nucleotide sequence ID" value="NZ_SJPJ01000002.1"/>
</dbReference>
<dbReference type="PROSITE" id="PS50011">
    <property type="entry name" value="PROTEIN_KINASE_DOM"/>
    <property type="match status" value="1"/>
</dbReference>
<evidence type="ECO:0000313" key="10">
    <source>
        <dbReference type="Proteomes" id="UP000315010"/>
    </source>
</evidence>
<keyword evidence="7" id="KW-0812">Transmembrane</keyword>
<accession>A0A5C5YNJ6</accession>
<dbReference type="Pfam" id="PF00069">
    <property type="entry name" value="Pkinase"/>
    <property type="match status" value="1"/>
</dbReference>
<dbReference type="EMBL" id="SJPJ01000002">
    <property type="protein sequence ID" value="TWT76328.1"/>
    <property type="molecule type" value="Genomic_DNA"/>
</dbReference>
<feature type="transmembrane region" description="Helical" evidence="7">
    <location>
        <begin position="260"/>
        <end position="280"/>
    </location>
</feature>
<protein>
    <submittedName>
        <fullName evidence="9">Serine/threonine-protein kinase PknB</fullName>
        <ecNumber evidence="9">2.7.11.1</ecNumber>
    </submittedName>
</protein>
<keyword evidence="10" id="KW-1185">Reference proteome</keyword>
<evidence type="ECO:0000259" key="8">
    <source>
        <dbReference type="PROSITE" id="PS50011"/>
    </source>
</evidence>
<dbReference type="SUPFAM" id="SSF56112">
    <property type="entry name" value="Protein kinase-like (PK-like)"/>
    <property type="match status" value="1"/>
</dbReference>
<feature type="transmembrane region" description="Helical" evidence="7">
    <location>
        <begin position="197"/>
        <end position="219"/>
    </location>
</feature>
<dbReference type="PANTHER" id="PTHR43289:SF6">
    <property type="entry name" value="SERINE_THREONINE-PROTEIN KINASE NEKL-3"/>
    <property type="match status" value="1"/>
</dbReference>
<dbReference type="EC" id="2.7.11.1" evidence="9"/>
<reference evidence="9 10" key="1">
    <citation type="submission" date="2019-02" db="EMBL/GenBank/DDBJ databases">
        <title>Deep-cultivation of Planctomycetes and their phenomic and genomic characterization uncovers novel biology.</title>
        <authorList>
            <person name="Wiegand S."/>
            <person name="Jogler M."/>
            <person name="Boedeker C."/>
            <person name="Pinto D."/>
            <person name="Vollmers J."/>
            <person name="Rivas-Marin E."/>
            <person name="Kohn T."/>
            <person name="Peeters S.H."/>
            <person name="Heuer A."/>
            <person name="Rast P."/>
            <person name="Oberbeckmann S."/>
            <person name="Bunk B."/>
            <person name="Jeske O."/>
            <person name="Meyerdierks A."/>
            <person name="Storesund J.E."/>
            <person name="Kallscheuer N."/>
            <person name="Luecker S."/>
            <person name="Lage O.M."/>
            <person name="Pohl T."/>
            <person name="Merkel B.J."/>
            <person name="Hornburger P."/>
            <person name="Mueller R.-W."/>
            <person name="Bruemmer F."/>
            <person name="Labrenz M."/>
            <person name="Spormann A.M."/>
            <person name="Op Den Camp H."/>
            <person name="Overmann J."/>
            <person name="Amann R."/>
            <person name="Jetten M.S.M."/>
            <person name="Mascher T."/>
            <person name="Medema M.H."/>
            <person name="Devos D.P."/>
            <person name="Kaster A.-K."/>
            <person name="Ovreas L."/>
            <person name="Rohde M."/>
            <person name="Galperin M.Y."/>
            <person name="Jogler C."/>
        </authorList>
    </citation>
    <scope>NUCLEOTIDE SEQUENCE [LARGE SCALE GENOMIC DNA]</scope>
    <source>
        <strain evidence="9 10">CA13</strain>
    </source>
</reference>
<dbReference type="SMART" id="SM00220">
    <property type="entry name" value="S_TKc"/>
    <property type="match status" value="1"/>
</dbReference>
<keyword evidence="4 5" id="KW-0067">ATP-binding</keyword>
<keyword evidence="3 9" id="KW-0418">Kinase</keyword>
<feature type="region of interest" description="Disordered" evidence="6">
    <location>
        <begin position="53"/>
        <end position="102"/>
    </location>
</feature>